<evidence type="ECO:0000313" key="12">
    <source>
        <dbReference type="Proteomes" id="UP000264589"/>
    </source>
</evidence>
<evidence type="ECO:0000259" key="9">
    <source>
        <dbReference type="Pfam" id="PF02875"/>
    </source>
</evidence>
<evidence type="ECO:0000256" key="4">
    <source>
        <dbReference type="ARBA" id="ARBA00022598"/>
    </source>
</evidence>
<gene>
    <name evidence="7 11" type="primary">murD</name>
    <name evidence="11" type="ORF">DX908_14310</name>
</gene>
<keyword evidence="7 8" id="KW-0573">Peptidoglycan synthesis</keyword>
<keyword evidence="4 7" id="KW-0436">Ligase</keyword>
<keyword evidence="7 8" id="KW-0961">Cell wall biogenesis/degradation</keyword>
<keyword evidence="6 7" id="KW-0067">ATP-binding</keyword>
<dbReference type="InterPro" id="IPR036565">
    <property type="entry name" value="Mur-like_cat_sf"/>
</dbReference>
<dbReference type="OrthoDB" id="9809796at2"/>
<dbReference type="InterPro" id="IPR005762">
    <property type="entry name" value="MurD"/>
</dbReference>
<dbReference type="GO" id="GO:0008360">
    <property type="term" value="P:regulation of cell shape"/>
    <property type="evidence" value="ECO:0007669"/>
    <property type="project" value="UniProtKB-KW"/>
</dbReference>
<dbReference type="Pfam" id="PF21799">
    <property type="entry name" value="MurD-like_N"/>
    <property type="match status" value="1"/>
</dbReference>
<dbReference type="NCBIfam" id="TIGR01087">
    <property type="entry name" value="murD"/>
    <property type="match status" value="1"/>
</dbReference>
<keyword evidence="3 7" id="KW-0963">Cytoplasm</keyword>
<dbReference type="GO" id="GO:0008764">
    <property type="term" value="F:UDP-N-acetylmuramoylalanine-D-glutamate ligase activity"/>
    <property type="evidence" value="ECO:0007669"/>
    <property type="project" value="UniProtKB-UniRule"/>
</dbReference>
<dbReference type="FunCoup" id="A0A371R7Q6">
    <property type="interactions" value="487"/>
</dbReference>
<dbReference type="GO" id="GO:0051301">
    <property type="term" value="P:cell division"/>
    <property type="evidence" value="ECO:0007669"/>
    <property type="project" value="UniProtKB-KW"/>
</dbReference>
<evidence type="ECO:0000259" key="10">
    <source>
        <dbReference type="Pfam" id="PF08245"/>
    </source>
</evidence>
<evidence type="ECO:0000256" key="7">
    <source>
        <dbReference type="HAMAP-Rule" id="MF_00639"/>
    </source>
</evidence>
<feature type="domain" description="Mur ligase central" evidence="10">
    <location>
        <begin position="109"/>
        <end position="198"/>
    </location>
</feature>
<dbReference type="Gene3D" id="3.40.1190.10">
    <property type="entry name" value="Mur-like, catalytic domain"/>
    <property type="match status" value="1"/>
</dbReference>
<evidence type="ECO:0000256" key="8">
    <source>
        <dbReference type="RuleBase" id="RU003664"/>
    </source>
</evidence>
<dbReference type="InParanoid" id="A0A371R7Q6"/>
<dbReference type="RefSeq" id="WP_116393174.1">
    <property type="nucleotide sequence ID" value="NZ_QUQO01000002.1"/>
</dbReference>
<evidence type="ECO:0000256" key="6">
    <source>
        <dbReference type="ARBA" id="ARBA00022840"/>
    </source>
</evidence>
<dbReference type="GO" id="GO:0009252">
    <property type="term" value="P:peptidoglycan biosynthetic process"/>
    <property type="evidence" value="ECO:0007669"/>
    <property type="project" value="UniProtKB-UniRule"/>
</dbReference>
<sequence length="433" mass="46498">MSRVLLIGFGVEGRAAARHFLARGDEIIAADKSASDRPCPEEFARNATFRWMTEAEAVKELSTSDLVLRSPGIPPFHDLVKAALAAGKNVTTPTGYWLAHHAPANTITVTGSKGKSTTVTLIVGLLGAMGRNAAPHGNIGLPPLDSAPTTADYPVLELSSYMLHDVPDGPYAHLVTNLFREHTPWHGSEENYHAAKLRPFFFTPPRPGLSAAGIIERYGLPEEVQAIEEYAQITDDHLIIGDRHLAITELPVFFRAGPNLIALRNAVAMVRKVTGAPVPLEAVLATAVNFRSLPSRQEKVPSTDGRDWINDALATVPEAVLHALTRFADREITLLLGGADREQNFTALAGEISRVPRVTPLIFGSTATRLSDALTAQKTKFTACESFEAAIETAAKMTPPGGVILFSPAAASEPPHDNYTVRARIFTEAAASA</sequence>
<dbReference type="Gene3D" id="3.40.50.720">
    <property type="entry name" value="NAD(P)-binding Rossmann-like Domain"/>
    <property type="match status" value="1"/>
</dbReference>
<dbReference type="HAMAP" id="MF_00639">
    <property type="entry name" value="MurD"/>
    <property type="match status" value="1"/>
</dbReference>
<evidence type="ECO:0000256" key="2">
    <source>
        <dbReference type="ARBA" id="ARBA00004752"/>
    </source>
</evidence>
<organism evidence="11 12">
    <name type="scientific">Parvularcula marina</name>
    <dbReference type="NCBI Taxonomy" id="2292771"/>
    <lineage>
        <taxon>Bacteria</taxon>
        <taxon>Pseudomonadati</taxon>
        <taxon>Pseudomonadota</taxon>
        <taxon>Alphaproteobacteria</taxon>
        <taxon>Parvularculales</taxon>
        <taxon>Parvularculaceae</taxon>
        <taxon>Parvularcula</taxon>
    </lineage>
</organism>
<dbReference type="AlphaFoldDB" id="A0A371R7Q6"/>
<proteinExistence type="inferred from homology"/>
<dbReference type="InterPro" id="IPR036615">
    <property type="entry name" value="Mur_ligase_C_dom_sf"/>
</dbReference>
<dbReference type="Pfam" id="PF02875">
    <property type="entry name" value="Mur_ligase_C"/>
    <property type="match status" value="1"/>
</dbReference>
<dbReference type="GO" id="GO:0005524">
    <property type="term" value="F:ATP binding"/>
    <property type="evidence" value="ECO:0007669"/>
    <property type="project" value="UniProtKB-UniRule"/>
</dbReference>
<dbReference type="UniPathway" id="UPA00219"/>
<feature type="domain" description="Mur ligase C-terminal" evidence="9">
    <location>
        <begin position="296"/>
        <end position="409"/>
    </location>
</feature>
<evidence type="ECO:0000313" key="11">
    <source>
        <dbReference type="EMBL" id="RFB01458.1"/>
    </source>
</evidence>
<keyword evidence="12" id="KW-1185">Reference proteome</keyword>
<comment type="similarity">
    <text evidence="7">Belongs to the MurCDEF family.</text>
</comment>
<keyword evidence="7 8" id="KW-0133">Cell shape</keyword>
<protein>
    <recommendedName>
        <fullName evidence="7 8">UDP-N-acetylmuramoylalanine--D-glutamate ligase</fullName>
        <ecNumber evidence="7 8">6.3.2.9</ecNumber>
    </recommendedName>
    <alternativeName>
        <fullName evidence="7">D-glutamic acid-adding enzyme</fullName>
    </alternativeName>
    <alternativeName>
        <fullName evidence="7">UDP-N-acetylmuramoyl-L-alanyl-D-glutamate synthetase</fullName>
    </alternativeName>
</protein>
<comment type="subcellular location">
    <subcellularLocation>
        <location evidence="1 7 8">Cytoplasm</location>
    </subcellularLocation>
</comment>
<keyword evidence="7 8" id="KW-0132">Cell division</keyword>
<dbReference type="PANTHER" id="PTHR43692">
    <property type="entry name" value="UDP-N-ACETYLMURAMOYLALANINE--D-GLUTAMATE LIGASE"/>
    <property type="match status" value="1"/>
</dbReference>
<comment type="pathway">
    <text evidence="2 7 8">Cell wall biogenesis; peptidoglycan biosynthesis.</text>
</comment>
<dbReference type="GO" id="GO:0071555">
    <property type="term" value="P:cell wall organization"/>
    <property type="evidence" value="ECO:0007669"/>
    <property type="project" value="UniProtKB-KW"/>
</dbReference>
<dbReference type="InterPro" id="IPR013221">
    <property type="entry name" value="Mur_ligase_cen"/>
</dbReference>
<name>A0A371R7Q6_9PROT</name>
<comment type="catalytic activity">
    <reaction evidence="7 8">
        <text>UDP-N-acetyl-alpha-D-muramoyl-L-alanine + D-glutamate + ATP = UDP-N-acetyl-alpha-D-muramoyl-L-alanyl-D-glutamate + ADP + phosphate + H(+)</text>
        <dbReference type="Rhea" id="RHEA:16429"/>
        <dbReference type="ChEBI" id="CHEBI:15378"/>
        <dbReference type="ChEBI" id="CHEBI:29986"/>
        <dbReference type="ChEBI" id="CHEBI:30616"/>
        <dbReference type="ChEBI" id="CHEBI:43474"/>
        <dbReference type="ChEBI" id="CHEBI:83898"/>
        <dbReference type="ChEBI" id="CHEBI:83900"/>
        <dbReference type="ChEBI" id="CHEBI:456216"/>
        <dbReference type="EC" id="6.3.2.9"/>
    </reaction>
</comment>
<evidence type="ECO:0000256" key="5">
    <source>
        <dbReference type="ARBA" id="ARBA00022741"/>
    </source>
</evidence>
<dbReference type="Gene3D" id="3.90.190.20">
    <property type="entry name" value="Mur ligase, C-terminal domain"/>
    <property type="match status" value="1"/>
</dbReference>
<reference evidence="11 12" key="1">
    <citation type="submission" date="2018-08" db="EMBL/GenBank/DDBJ databases">
        <title>Parvularcula sp. SM1705, isolated from surface water of the South Sea China.</title>
        <authorList>
            <person name="Sun L."/>
        </authorList>
    </citation>
    <scope>NUCLEOTIDE SEQUENCE [LARGE SCALE GENOMIC DNA]</scope>
    <source>
        <strain evidence="11 12">SM1705</strain>
    </source>
</reference>
<feature type="binding site" evidence="7">
    <location>
        <begin position="111"/>
        <end position="117"/>
    </location>
    <ligand>
        <name>ATP</name>
        <dbReference type="ChEBI" id="CHEBI:30616"/>
    </ligand>
</feature>
<dbReference type="SUPFAM" id="SSF53244">
    <property type="entry name" value="MurD-like peptide ligases, peptide-binding domain"/>
    <property type="match status" value="1"/>
</dbReference>
<dbReference type="InterPro" id="IPR004101">
    <property type="entry name" value="Mur_ligase_C"/>
</dbReference>
<dbReference type="Pfam" id="PF08245">
    <property type="entry name" value="Mur_ligase_M"/>
    <property type="match status" value="1"/>
</dbReference>
<evidence type="ECO:0000256" key="3">
    <source>
        <dbReference type="ARBA" id="ARBA00022490"/>
    </source>
</evidence>
<dbReference type="PANTHER" id="PTHR43692:SF1">
    <property type="entry name" value="UDP-N-ACETYLMURAMOYLALANINE--D-GLUTAMATE LIGASE"/>
    <property type="match status" value="1"/>
</dbReference>
<keyword evidence="5 7" id="KW-0547">Nucleotide-binding</keyword>
<keyword evidence="7 8" id="KW-0131">Cell cycle</keyword>
<dbReference type="SUPFAM" id="SSF51984">
    <property type="entry name" value="MurCD N-terminal domain"/>
    <property type="match status" value="1"/>
</dbReference>
<dbReference type="GO" id="GO:0005737">
    <property type="term" value="C:cytoplasm"/>
    <property type="evidence" value="ECO:0007669"/>
    <property type="project" value="UniProtKB-SubCell"/>
</dbReference>
<evidence type="ECO:0000256" key="1">
    <source>
        <dbReference type="ARBA" id="ARBA00004496"/>
    </source>
</evidence>
<comment type="function">
    <text evidence="7 8">Cell wall formation. Catalyzes the addition of glutamate to the nucleotide precursor UDP-N-acetylmuramoyl-L-alanine (UMA).</text>
</comment>
<accession>A0A371R7Q6</accession>
<dbReference type="EC" id="6.3.2.9" evidence="7 8"/>
<dbReference type="Proteomes" id="UP000264589">
    <property type="component" value="Unassembled WGS sequence"/>
</dbReference>
<dbReference type="SUPFAM" id="SSF53623">
    <property type="entry name" value="MurD-like peptide ligases, catalytic domain"/>
    <property type="match status" value="1"/>
</dbReference>
<dbReference type="EMBL" id="QUQO01000002">
    <property type="protein sequence ID" value="RFB01458.1"/>
    <property type="molecule type" value="Genomic_DNA"/>
</dbReference>
<comment type="caution">
    <text evidence="11">The sequence shown here is derived from an EMBL/GenBank/DDBJ whole genome shotgun (WGS) entry which is preliminary data.</text>
</comment>